<gene>
    <name evidence="6" type="ORF">ATJ78_0540</name>
</gene>
<dbReference type="SUPFAM" id="SSF46689">
    <property type="entry name" value="Homeodomain-like"/>
    <property type="match status" value="1"/>
</dbReference>
<proteinExistence type="predicted"/>
<evidence type="ECO:0000313" key="6">
    <source>
        <dbReference type="EMBL" id="PFG29629.1"/>
    </source>
</evidence>
<evidence type="ECO:0000256" key="4">
    <source>
        <dbReference type="PROSITE-ProRule" id="PRU00335"/>
    </source>
</evidence>
<dbReference type="PANTHER" id="PTHR30055:SF234">
    <property type="entry name" value="HTH-TYPE TRANSCRIPTIONAL REGULATOR BETI"/>
    <property type="match status" value="1"/>
</dbReference>
<keyword evidence="2 4" id="KW-0238">DNA-binding</keyword>
<keyword evidence="1" id="KW-0805">Transcription regulation</keyword>
<feature type="domain" description="HTH tetR-type" evidence="5">
    <location>
        <begin position="14"/>
        <end position="73"/>
    </location>
</feature>
<organism evidence="6 7">
    <name type="scientific">Paramicrobacterium agarici</name>
    <dbReference type="NCBI Taxonomy" id="630514"/>
    <lineage>
        <taxon>Bacteria</taxon>
        <taxon>Bacillati</taxon>
        <taxon>Actinomycetota</taxon>
        <taxon>Actinomycetes</taxon>
        <taxon>Micrococcales</taxon>
        <taxon>Microbacteriaceae</taxon>
        <taxon>Paramicrobacterium</taxon>
    </lineage>
</organism>
<dbReference type="AlphaFoldDB" id="A0A2A9DUP2"/>
<name>A0A2A9DUP2_9MICO</name>
<dbReference type="GO" id="GO:0000976">
    <property type="term" value="F:transcription cis-regulatory region binding"/>
    <property type="evidence" value="ECO:0007669"/>
    <property type="project" value="TreeGrafter"/>
</dbReference>
<evidence type="ECO:0000259" key="5">
    <source>
        <dbReference type="PROSITE" id="PS50977"/>
    </source>
</evidence>
<dbReference type="RefSeq" id="WP_098406185.1">
    <property type="nucleotide sequence ID" value="NZ_PDJE01000001.1"/>
</dbReference>
<dbReference type="Proteomes" id="UP000221369">
    <property type="component" value="Unassembled WGS sequence"/>
</dbReference>
<dbReference type="PROSITE" id="PS50977">
    <property type="entry name" value="HTH_TETR_2"/>
    <property type="match status" value="1"/>
</dbReference>
<evidence type="ECO:0000313" key="7">
    <source>
        <dbReference type="Proteomes" id="UP000221369"/>
    </source>
</evidence>
<sequence length="200" mass="21333">MFTEPVQSRVQQREATRRRVIDVADRLFRANGFTATSVRQIAHEAGVSAGTVMAVGDKSTLLAAVFESSIAQMQSAPPPRTSASADAATTPDRIAAVLRPFLELFARDQELSREYAGVLVRGGHESVIFTTLGNDLLQAITVELARSGLSAARAAAASRVIYFAYLGVLFAWAGNGSDVPSALRELRNAVSVVTAENPEN</sequence>
<dbReference type="InterPro" id="IPR009057">
    <property type="entry name" value="Homeodomain-like_sf"/>
</dbReference>
<dbReference type="GO" id="GO:0003700">
    <property type="term" value="F:DNA-binding transcription factor activity"/>
    <property type="evidence" value="ECO:0007669"/>
    <property type="project" value="TreeGrafter"/>
</dbReference>
<accession>A0A2A9DUP2</accession>
<keyword evidence="3" id="KW-0804">Transcription</keyword>
<evidence type="ECO:0000256" key="1">
    <source>
        <dbReference type="ARBA" id="ARBA00023015"/>
    </source>
</evidence>
<reference evidence="6 7" key="1">
    <citation type="submission" date="2017-10" db="EMBL/GenBank/DDBJ databases">
        <title>Sequencing the genomes of 1000 actinobacteria strains.</title>
        <authorList>
            <person name="Klenk H.-P."/>
        </authorList>
    </citation>
    <scope>NUCLEOTIDE SEQUENCE [LARGE SCALE GENOMIC DNA]</scope>
    <source>
        <strain evidence="6 7">DSM 21798</strain>
    </source>
</reference>
<comment type="caution">
    <text evidence="4">Lacks conserved residue(s) required for the propagation of feature annotation.</text>
</comment>
<dbReference type="PANTHER" id="PTHR30055">
    <property type="entry name" value="HTH-TYPE TRANSCRIPTIONAL REGULATOR RUTR"/>
    <property type="match status" value="1"/>
</dbReference>
<evidence type="ECO:0000256" key="3">
    <source>
        <dbReference type="ARBA" id="ARBA00023163"/>
    </source>
</evidence>
<evidence type="ECO:0000256" key="2">
    <source>
        <dbReference type="ARBA" id="ARBA00023125"/>
    </source>
</evidence>
<keyword evidence="7" id="KW-1185">Reference proteome</keyword>
<dbReference type="EMBL" id="PDJE01000001">
    <property type="protein sequence ID" value="PFG29629.1"/>
    <property type="molecule type" value="Genomic_DNA"/>
</dbReference>
<dbReference type="Gene3D" id="1.10.357.10">
    <property type="entry name" value="Tetracycline Repressor, domain 2"/>
    <property type="match status" value="1"/>
</dbReference>
<comment type="caution">
    <text evidence="6">The sequence shown here is derived from an EMBL/GenBank/DDBJ whole genome shotgun (WGS) entry which is preliminary data.</text>
</comment>
<dbReference type="Pfam" id="PF00440">
    <property type="entry name" value="TetR_N"/>
    <property type="match status" value="1"/>
</dbReference>
<protein>
    <submittedName>
        <fullName evidence="6">TetR family transcriptional regulator</fullName>
    </submittedName>
</protein>
<dbReference type="InterPro" id="IPR001647">
    <property type="entry name" value="HTH_TetR"/>
</dbReference>
<dbReference type="InterPro" id="IPR050109">
    <property type="entry name" value="HTH-type_TetR-like_transc_reg"/>
</dbReference>